<dbReference type="OrthoDB" id="1935089at2759"/>
<dbReference type="STRING" id="35608.A0A2U1LE11"/>
<gene>
    <name evidence="2" type="ORF">CTI12_AA501160</name>
</gene>
<proteinExistence type="predicted"/>
<dbReference type="EMBL" id="PKPP01009902">
    <property type="protein sequence ID" value="PWA47237.1"/>
    <property type="molecule type" value="Genomic_DNA"/>
</dbReference>
<accession>A0A2U1LE11</accession>
<keyword evidence="3" id="KW-1185">Reference proteome</keyword>
<reference evidence="2 3" key="1">
    <citation type="journal article" date="2018" name="Mol. Plant">
        <title>The genome of Artemisia annua provides insight into the evolution of Asteraceae family and artemisinin biosynthesis.</title>
        <authorList>
            <person name="Shen Q."/>
            <person name="Zhang L."/>
            <person name="Liao Z."/>
            <person name="Wang S."/>
            <person name="Yan T."/>
            <person name="Shi P."/>
            <person name="Liu M."/>
            <person name="Fu X."/>
            <person name="Pan Q."/>
            <person name="Wang Y."/>
            <person name="Lv Z."/>
            <person name="Lu X."/>
            <person name="Zhang F."/>
            <person name="Jiang W."/>
            <person name="Ma Y."/>
            <person name="Chen M."/>
            <person name="Hao X."/>
            <person name="Li L."/>
            <person name="Tang Y."/>
            <person name="Lv G."/>
            <person name="Zhou Y."/>
            <person name="Sun X."/>
            <person name="Brodelius P.E."/>
            <person name="Rose J.K.C."/>
            <person name="Tang K."/>
        </authorList>
    </citation>
    <scope>NUCLEOTIDE SEQUENCE [LARGE SCALE GENOMIC DNA]</scope>
    <source>
        <strain evidence="3">cv. Huhao1</strain>
        <tissue evidence="2">Leaf</tissue>
    </source>
</reference>
<evidence type="ECO:0000313" key="2">
    <source>
        <dbReference type="EMBL" id="PWA47237.1"/>
    </source>
</evidence>
<dbReference type="GO" id="GO:0003964">
    <property type="term" value="F:RNA-directed DNA polymerase activity"/>
    <property type="evidence" value="ECO:0007669"/>
    <property type="project" value="UniProtKB-KW"/>
</dbReference>
<name>A0A2U1LE11_ARTAN</name>
<comment type="caution">
    <text evidence="2">The sequence shown here is derived from an EMBL/GenBank/DDBJ whole genome shotgun (WGS) entry which is preliminary data.</text>
</comment>
<keyword evidence="2" id="KW-0808">Transferase</keyword>
<dbReference type="Gene3D" id="3.60.10.10">
    <property type="entry name" value="Endonuclease/exonuclease/phosphatase"/>
    <property type="match status" value="1"/>
</dbReference>
<dbReference type="PANTHER" id="PTHR33710:SF64">
    <property type="entry name" value="ENDONUCLEASE_EXONUCLEASE_PHOSPHATASE DOMAIN-CONTAINING PROTEIN"/>
    <property type="match status" value="1"/>
</dbReference>
<evidence type="ECO:0000313" key="3">
    <source>
        <dbReference type="Proteomes" id="UP000245207"/>
    </source>
</evidence>
<keyword evidence="2" id="KW-0695">RNA-directed DNA polymerase</keyword>
<feature type="compositionally biased region" description="Basic and acidic residues" evidence="1">
    <location>
        <begin position="122"/>
        <end position="134"/>
    </location>
</feature>
<feature type="region of interest" description="Disordered" evidence="1">
    <location>
        <begin position="112"/>
        <end position="134"/>
    </location>
</feature>
<organism evidence="2 3">
    <name type="scientific">Artemisia annua</name>
    <name type="common">Sweet wormwood</name>
    <dbReference type="NCBI Taxonomy" id="35608"/>
    <lineage>
        <taxon>Eukaryota</taxon>
        <taxon>Viridiplantae</taxon>
        <taxon>Streptophyta</taxon>
        <taxon>Embryophyta</taxon>
        <taxon>Tracheophyta</taxon>
        <taxon>Spermatophyta</taxon>
        <taxon>Magnoliopsida</taxon>
        <taxon>eudicotyledons</taxon>
        <taxon>Gunneridae</taxon>
        <taxon>Pentapetalae</taxon>
        <taxon>asterids</taxon>
        <taxon>campanulids</taxon>
        <taxon>Asterales</taxon>
        <taxon>Asteraceae</taxon>
        <taxon>Asteroideae</taxon>
        <taxon>Anthemideae</taxon>
        <taxon>Artemisiinae</taxon>
        <taxon>Artemisia</taxon>
    </lineage>
</organism>
<keyword evidence="2" id="KW-0548">Nucleotidyltransferase</keyword>
<dbReference type="SUPFAM" id="SSF56219">
    <property type="entry name" value="DNase I-like"/>
    <property type="match status" value="1"/>
</dbReference>
<dbReference type="Proteomes" id="UP000245207">
    <property type="component" value="Unassembled WGS sequence"/>
</dbReference>
<dbReference type="PANTHER" id="PTHR33710">
    <property type="entry name" value="BNAC02G09200D PROTEIN"/>
    <property type="match status" value="1"/>
</dbReference>
<evidence type="ECO:0000256" key="1">
    <source>
        <dbReference type="SAM" id="MobiDB-lite"/>
    </source>
</evidence>
<dbReference type="AlphaFoldDB" id="A0A2U1LE11"/>
<sequence length="660" mass="75697">MCMGSAAFKKVGNLYGKFMFFEVDQATNVSTGRLCIATKSLNHILDEIKVVIDGESFSVQIRELATWSIKIEDEIDEDDSVGNNDVFNNMPDCEDNVVASDKVSGDINEVEDKPVDVSTNGDKFDKERASDKVSGDINEVEDKPVDVSTNGDSFDKEQDQIPKVAETLFSKDTTHGSCPPGFEHLKQKQDVKRINRSSSKNSKCSTSFACHRKKNIRALSLFHEINRVIEVGGAMGYDIRGCRRTLKRMLHDDTGIQETKMTHLELFRLKSMWGNYSFDYACSLARGQSGGLVSIWDPSVFVKQKIWCDDNFIIVQGRWLNVDDNVYLVNIYGPQEPSAKQVLWQSLLQFIRNHNGKYVMFGDLNEVRDENERFGSHFSRGEARVFNEFIHDSGLVEMPMGGRRFTWMNKAGSKMSKLDRFILSNSVIRNVQDLKATVLDRLWSDHNPILLHSLKTDYGPIPFKFFHSWTQRQGFEVMLYQAYQECVQQNIDRFHDKLKFLKQKIKAWSRDTRNMDRYRKQEVVTLLHDLDIKIDSGVATETEREERVKLIQEVDDIDRFESMDLAQKAKISWEFSPFLHSRNLTSGTSASDLQSWGNGQKGEEYTYLGVKAYPRPQVPESSLKSRESAITKKHDGCFGPPRVELWSKKVVCCIVKDYNR</sequence>
<protein>
    <submittedName>
        <fullName evidence="2">RNA-directed DNA polymerase, eukaryota, Reverse transcriptase zinc-binding domain protein</fullName>
    </submittedName>
</protein>
<dbReference type="InterPro" id="IPR036691">
    <property type="entry name" value="Endo/exonu/phosph_ase_sf"/>
</dbReference>